<feature type="chain" id="PRO_5016839210" description="LTXXQ motif family protein" evidence="3">
    <location>
        <begin position="26"/>
        <end position="254"/>
    </location>
</feature>
<evidence type="ECO:0000256" key="2">
    <source>
        <dbReference type="SAM" id="MobiDB-lite"/>
    </source>
</evidence>
<sequence length="254" mass="29832">MNYYKILTSAIAAALLILGFADLQAQQRGQMSNRAADLHTMALVYGNEINLTEQQQAEIARIRVDFRRTMQQQRREFAGRQRGSNRQAQAGNRAALAENRADLHAQIDAVLTQDQRDQLAQIRDERIQSREAQRDLMRTAYIEVVAEDLGFSEETTRQLTEVHANFREEMAPVREAMQRSMRTQAEAGEERQQRQRLQVHREQLNEQIREILTEEEFALWTEEWNQLMPQNRQDMRGRDSRGNNQDRPNRRNNR</sequence>
<dbReference type="Proteomes" id="UP000254808">
    <property type="component" value="Chromosome"/>
</dbReference>
<dbReference type="KEGG" id="cprv:CYPRO_0756"/>
<evidence type="ECO:0000313" key="4">
    <source>
        <dbReference type="EMBL" id="AXJ00039.1"/>
    </source>
</evidence>
<feature type="region of interest" description="Disordered" evidence="2">
    <location>
        <begin position="74"/>
        <end position="94"/>
    </location>
</feature>
<organism evidence="4 5">
    <name type="scientific">Cyclonatronum proteinivorum</name>
    <dbReference type="NCBI Taxonomy" id="1457365"/>
    <lineage>
        <taxon>Bacteria</taxon>
        <taxon>Pseudomonadati</taxon>
        <taxon>Balneolota</taxon>
        <taxon>Balneolia</taxon>
        <taxon>Balneolales</taxon>
        <taxon>Cyclonatronaceae</taxon>
        <taxon>Cyclonatronum</taxon>
    </lineage>
</organism>
<feature type="region of interest" description="Disordered" evidence="2">
    <location>
        <begin position="230"/>
        <end position="254"/>
    </location>
</feature>
<name>A0A345UHT7_9BACT</name>
<gene>
    <name evidence="4" type="ORF">CYPRO_0756</name>
</gene>
<evidence type="ECO:0000313" key="5">
    <source>
        <dbReference type="Proteomes" id="UP000254808"/>
    </source>
</evidence>
<accession>A0A345UHT7</accession>
<proteinExistence type="predicted"/>
<feature type="coiled-coil region" evidence="1">
    <location>
        <begin position="187"/>
        <end position="214"/>
    </location>
</feature>
<dbReference type="AlphaFoldDB" id="A0A345UHT7"/>
<keyword evidence="1" id="KW-0175">Coiled coil</keyword>
<evidence type="ECO:0008006" key="6">
    <source>
        <dbReference type="Google" id="ProtNLM"/>
    </source>
</evidence>
<evidence type="ECO:0000256" key="1">
    <source>
        <dbReference type="SAM" id="Coils"/>
    </source>
</evidence>
<dbReference type="EMBL" id="CP027806">
    <property type="protein sequence ID" value="AXJ00039.1"/>
    <property type="molecule type" value="Genomic_DNA"/>
</dbReference>
<dbReference type="RefSeq" id="WP_114983350.1">
    <property type="nucleotide sequence ID" value="NZ_CP027806.1"/>
</dbReference>
<keyword evidence="3" id="KW-0732">Signal</keyword>
<feature type="signal peptide" evidence="3">
    <location>
        <begin position="1"/>
        <end position="25"/>
    </location>
</feature>
<reference evidence="4 5" key="1">
    <citation type="submission" date="2018-03" db="EMBL/GenBank/DDBJ databases">
        <title>Phenotypic and genomic properties of Cyclonatronum proteinivorum gen. nov., sp. nov., a haloalkaliphilic bacteroidete from soda lakes possessing Na+-translocating rhodopsin.</title>
        <authorList>
            <person name="Toshchakov S.V."/>
            <person name="Korzhenkov A."/>
            <person name="Samarov N.I."/>
            <person name="Kublanov I.V."/>
            <person name="Muntyan M.S."/>
            <person name="Sorokin D.Y."/>
        </authorList>
    </citation>
    <scope>NUCLEOTIDE SEQUENCE [LARGE SCALE GENOMIC DNA]</scope>
    <source>
        <strain evidence="4 5">Omega</strain>
    </source>
</reference>
<protein>
    <recommendedName>
        <fullName evidence="6">LTXXQ motif family protein</fullName>
    </recommendedName>
</protein>
<evidence type="ECO:0000256" key="3">
    <source>
        <dbReference type="SAM" id="SignalP"/>
    </source>
</evidence>
<keyword evidence="5" id="KW-1185">Reference proteome</keyword>